<name>A0A0A9ETJ0_ARUDO</name>
<accession>A0A0A9ETJ0</accession>
<reference evidence="1" key="2">
    <citation type="journal article" date="2015" name="Data Brief">
        <title>Shoot transcriptome of the giant reed, Arundo donax.</title>
        <authorList>
            <person name="Barrero R.A."/>
            <person name="Guerrero F.D."/>
            <person name="Moolhuijzen P."/>
            <person name="Goolsby J.A."/>
            <person name="Tidwell J."/>
            <person name="Bellgard S.E."/>
            <person name="Bellgard M.I."/>
        </authorList>
    </citation>
    <scope>NUCLEOTIDE SEQUENCE</scope>
    <source>
        <tissue evidence="1">Shoot tissue taken approximately 20 cm above the soil surface</tissue>
    </source>
</reference>
<proteinExistence type="predicted"/>
<protein>
    <submittedName>
        <fullName evidence="1">Uncharacterized protein</fullName>
    </submittedName>
</protein>
<sequence>MWGGCSKQ</sequence>
<reference evidence="1" key="1">
    <citation type="submission" date="2014-09" db="EMBL/GenBank/DDBJ databases">
        <authorList>
            <person name="Magalhaes I.L.F."/>
            <person name="Oliveira U."/>
            <person name="Santos F.R."/>
            <person name="Vidigal T.H.D.A."/>
            <person name="Brescovit A.D."/>
            <person name="Santos A.J."/>
        </authorList>
    </citation>
    <scope>NUCLEOTIDE SEQUENCE</scope>
    <source>
        <tissue evidence="1">Shoot tissue taken approximately 20 cm above the soil surface</tissue>
    </source>
</reference>
<dbReference type="EMBL" id="GBRH01196725">
    <property type="protein sequence ID" value="JAE01171.1"/>
    <property type="molecule type" value="Transcribed_RNA"/>
</dbReference>
<organism evidence="1">
    <name type="scientific">Arundo donax</name>
    <name type="common">Giant reed</name>
    <name type="synonym">Donax arundinaceus</name>
    <dbReference type="NCBI Taxonomy" id="35708"/>
    <lineage>
        <taxon>Eukaryota</taxon>
        <taxon>Viridiplantae</taxon>
        <taxon>Streptophyta</taxon>
        <taxon>Embryophyta</taxon>
        <taxon>Tracheophyta</taxon>
        <taxon>Spermatophyta</taxon>
        <taxon>Magnoliopsida</taxon>
        <taxon>Liliopsida</taxon>
        <taxon>Poales</taxon>
        <taxon>Poaceae</taxon>
        <taxon>PACMAD clade</taxon>
        <taxon>Arundinoideae</taxon>
        <taxon>Arundineae</taxon>
        <taxon>Arundo</taxon>
    </lineage>
</organism>
<evidence type="ECO:0000313" key="1">
    <source>
        <dbReference type="EMBL" id="JAE01171.1"/>
    </source>
</evidence>